<reference evidence="2" key="1">
    <citation type="submission" date="2020-05" db="EMBL/GenBank/DDBJ databases">
        <authorList>
            <person name="Chiriac C."/>
            <person name="Salcher M."/>
            <person name="Ghai R."/>
            <person name="Kavagutti S V."/>
        </authorList>
    </citation>
    <scope>NUCLEOTIDE SEQUENCE</scope>
</reference>
<proteinExistence type="predicted"/>
<keyword evidence="1" id="KW-0472">Membrane</keyword>
<keyword evidence="1" id="KW-0812">Transmembrane</keyword>
<evidence type="ECO:0000256" key="1">
    <source>
        <dbReference type="SAM" id="Phobius"/>
    </source>
</evidence>
<organism evidence="2">
    <name type="scientific">freshwater metagenome</name>
    <dbReference type="NCBI Taxonomy" id="449393"/>
    <lineage>
        <taxon>unclassified sequences</taxon>
        <taxon>metagenomes</taxon>
        <taxon>ecological metagenomes</taxon>
    </lineage>
</organism>
<dbReference type="EMBL" id="CAEZVL010000121">
    <property type="protein sequence ID" value="CAB4633737.1"/>
    <property type="molecule type" value="Genomic_DNA"/>
</dbReference>
<gene>
    <name evidence="2" type="ORF">UFOPK1960_00848</name>
</gene>
<dbReference type="InterPro" id="IPR036259">
    <property type="entry name" value="MFS_trans_sf"/>
</dbReference>
<feature type="transmembrane region" description="Helical" evidence="1">
    <location>
        <begin position="46"/>
        <end position="63"/>
    </location>
</feature>
<name>A0A6J6J9C4_9ZZZZ</name>
<evidence type="ECO:0000313" key="2">
    <source>
        <dbReference type="EMBL" id="CAB4633737.1"/>
    </source>
</evidence>
<accession>A0A6J6J9C4</accession>
<dbReference type="SUPFAM" id="SSF103473">
    <property type="entry name" value="MFS general substrate transporter"/>
    <property type="match status" value="1"/>
</dbReference>
<feature type="transmembrane region" description="Helical" evidence="1">
    <location>
        <begin position="20"/>
        <end position="40"/>
    </location>
</feature>
<dbReference type="AlphaFoldDB" id="A0A6J6J9C4"/>
<keyword evidence="1" id="KW-1133">Transmembrane helix</keyword>
<protein>
    <submittedName>
        <fullName evidence="2">Unannotated protein</fullName>
    </submittedName>
</protein>
<sequence>MFQTHVPEEALSRVSAYDALGSTLFAPFGLFLAGPMAQWIGTSTTLYIAGTIAIVMAVGSLFNKDVRRLEPVTESLAVD</sequence>